<proteinExistence type="predicted"/>
<evidence type="ECO:0000313" key="1">
    <source>
        <dbReference type="EMBL" id="NIJ09090.1"/>
    </source>
</evidence>
<keyword evidence="2" id="KW-1185">Reference proteome</keyword>
<gene>
    <name evidence="1" type="ORF">FHS31_002722</name>
</gene>
<name>A0ABX0TXH0_9SPHN</name>
<dbReference type="Proteomes" id="UP000727456">
    <property type="component" value="Unassembled WGS sequence"/>
</dbReference>
<evidence type="ECO:0008006" key="3">
    <source>
        <dbReference type="Google" id="ProtNLM"/>
    </source>
</evidence>
<dbReference type="EMBL" id="JAAOZC010000008">
    <property type="protein sequence ID" value="NIJ09090.1"/>
    <property type="molecule type" value="Genomic_DNA"/>
</dbReference>
<sequence length="99" mass="10679">MKMFPHPQPAPELPLIDNSFAPELMVTGVSGMGLLNGVVAVTLESLRCDHSKTPPPLERLVVARLALPVASAQNLLLSLQHFLGQHGLDPLPLAQETRQ</sequence>
<dbReference type="RefSeq" id="WP_167074369.1">
    <property type="nucleotide sequence ID" value="NZ_JAAOZC010000008.1"/>
</dbReference>
<comment type="caution">
    <text evidence="1">The sequence shown here is derived from an EMBL/GenBank/DDBJ whole genome shotgun (WGS) entry which is preliminary data.</text>
</comment>
<protein>
    <recommendedName>
        <fullName evidence="3">LysR substrate-binding domain-containing protein</fullName>
    </recommendedName>
</protein>
<evidence type="ECO:0000313" key="2">
    <source>
        <dbReference type="Proteomes" id="UP000727456"/>
    </source>
</evidence>
<reference evidence="1 2" key="1">
    <citation type="submission" date="2020-03" db="EMBL/GenBank/DDBJ databases">
        <title>Genomic Encyclopedia of Type Strains, Phase III (KMG-III): the genomes of soil and plant-associated and newly described type strains.</title>
        <authorList>
            <person name="Whitman W."/>
        </authorList>
    </citation>
    <scope>NUCLEOTIDE SEQUENCE [LARGE SCALE GENOMIC DNA]</scope>
    <source>
        <strain evidence="1 2">CECT 8804</strain>
    </source>
</reference>
<accession>A0ABX0TXH0</accession>
<organism evidence="1 2">
    <name type="scientific">Sphingomonas vulcanisoli</name>
    <dbReference type="NCBI Taxonomy" id="1658060"/>
    <lineage>
        <taxon>Bacteria</taxon>
        <taxon>Pseudomonadati</taxon>
        <taxon>Pseudomonadota</taxon>
        <taxon>Alphaproteobacteria</taxon>
        <taxon>Sphingomonadales</taxon>
        <taxon>Sphingomonadaceae</taxon>
        <taxon>Sphingomonas</taxon>
    </lineage>
</organism>